<dbReference type="SUPFAM" id="SSF47384">
    <property type="entry name" value="Homodimeric domain of signal transducing histidine kinase"/>
    <property type="match status" value="2"/>
</dbReference>
<dbReference type="PRINTS" id="PR00344">
    <property type="entry name" value="BCTRLSENSOR"/>
</dbReference>
<keyword evidence="8" id="KW-0808">Transferase</keyword>
<dbReference type="SMART" id="SM00448">
    <property type="entry name" value="REC"/>
    <property type="match status" value="2"/>
</dbReference>
<feature type="domain" description="PAS" evidence="22">
    <location>
        <begin position="900"/>
        <end position="970"/>
    </location>
</feature>
<dbReference type="InterPro" id="IPR013656">
    <property type="entry name" value="PAS_4"/>
</dbReference>
<dbReference type="PANTHER" id="PTHR43547:SF2">
    <property type="entry name" value="HYBRID SIGNAL TRANSDUCTION HISTIDINE KINASE C"/>
    <property type="match status" value="1"/>
</dbReference>
<keyword evidence="9" id="KW-0812">Transmembrane</keyword>
<dbReference type="InterPro" id="IPR036890">
    <property type="entry name" value="HATPase_C_sf"/>
</dbReference>
<dbReference type="InterPro" id="IPR003018">
    <property type="entry name" value="GAF"/>
</dbReference>
<dbReference type="Proteomes" id="UP000010473">
    <property type="component" value="Chromosome"/>
</dbReference>
<dbReference type="InterPro" id="IPR005467">
    <property type="entry name" value="His_kinase_dom"/>
</dbReference>
<evidence type="ECO:0000256" key="12">
    <source>
        <dbReference type="ARBA" id="ARBA00022777"/>
    </source>
</evidence>
<evidence type="ECO:0000256" key="8">
    <source>
        <dbReference type="ARBA" id="ARBA00022679"/>
    </source>
</evidence>
<sequence length="1940" mass="219720">MKKQSIASNNPNTNFLFGGGEMGARIRAKDWSNTPLGSVEKWSQSLKTAVRIMLTSRQPMFVWWGKELINLYNDAYKSIVGGKHPEVLGQPASVVWREIWDQVGPRAESVMLNNEGTYDEALMLMMERNGYREETYYTFSYSPIPDDQGNTSGIICANTDDTQRIIGERQLALLRELAAKTADARTFDQACTLSSQCLETNPYDLPFAMIYLVNRDQQGAFLAGTCGIEPGHKIAPKTVNFDNNWLWSWEEVLKKNQSIVVSDLTTNFNNLPKGAWERSPNQVVVVPISPSGETGKIGILVVGLNPFRLFDDNYQRFIDLVSAQISASLANAQAYEEESKRAEALAELDRAKTTFFSNVSHEFRTPLTLMLSPLEETLTNCAILPPQERKQLEMVQRNGLRLLKLVNTLLDFSRIEAGRIEVSYEPTDLATLTTELTSLFRSAIERAKINLVVDCPALPEPIYVDREMWEKIVFNLLSNAFKFTFTGEIKVSLQWQHDRVELKVKDTGIGIPVAEIPHLFKRFHRVKGMQGRSFEGSGIGLSLVQELVRIHNGTIEVTSVVEEGSCFTVAIPTGKTHLPPNHICVSKASTSTVATSYLEEVLSWLPEEQREMGREGDKVKERFSSIRHLPSSQGTEFPSPARILLADDNNDMRDYLQRLLSQHYQVETVADGLAALSVARQNLPDLILTDVMMPELDGFELLRSLRNNPQTQSIPIILLSARAGEEARVEGLAAGADDYLIKPFSARELLARVDSTLKLAQLRKEANQREQKLRNEKEAVQQQLSDRLDKMTDAFVMLDRDWRIVYQNLAAERINQKPRSQVLGKTQWEEWSASVGTAIEHNYRQAMAEQVPVHFEHHYYAPPDYDLWLEIHAYPSEEGLSIFFRDISEQKRSQERVAEIEARFHTVADLVPDLLWRNDAQGVTQWCNRRWSEYTGQSSGDGQKSSWFDLIHPDQREYSLTNFQNAVNASLPFKHEYRIRGADGTYRWFLIRAEPLFDQDGQILQWFGAATDIHQQRTALEALRDREAFISAINNTAKVVIVLYDLVTDKVVYVNNYVEQVLGFSVAEFYAISSEEAQVLIHPEDLEATMNFVKRSRVAKDGENLLHEYRLRHKNGQYRWFQASNAVFERQSNHTAKSLLNVLEDITERKQAEQALRESEARFQTLVKNMPGMVYRYQPENNTFTYVSCGSLKLLAVEPELILQNAEFFWRTIHPDDLQSLKDSVLMAVQQSQPWQWEGRIITNSGQLKWIQGISSPEETTAGKVWDGILIDISERKQAEAALRSSEERFRQMAETIDDVFWINDPHKSQILYVSPAYDKVWGRSRDEIYQNLSTWFETIHPDDREQVQTVSANSKRHNGEQIEYRIVRPDGSIRWILDRGFAVRDAKGKVERVIGVAQDITTRKQAESALHQSQVQLQQQLAEIEAIYATAPIGLAIFDTNLRFARVNERLTEMNGYSVEAHFGKTIRELLPDLADASEQILRSILETGEPKLNVEIRGKTPAQPGVERIWLEHFLPLKNGEDIIGINVVCEEITFRKQAEIELEQILQREQAAREEAERANRIKDEFLAVLSHELRSPLNPILGWSKLLQTQKFDQDTTNRALETIERNAKIQVQLIEDLLDISRIIRGKLSLTVYPVSLVSIIEAAIETVNLSAQAKSIAIKTKFEPGVGQVSGDPSRLQQVVWNLLSNAVKFTPEGGQIEVKLKSIGFQAQISVKDTGRGISPDFLPHVFDYFRQEDSATTRRFGGLGLGLAIVRHLVELHGGTVAAKSLGEGQGATFMVRLPLLKDQNKSKDQEKLTPSLSSSCLQGIRILAVDDDADIRDLVEFILQQAGAKVKIATSATEAFQEFKDFVPDLLICDIGMPEIDGYMLMRQIRKLPSEQGGKIKAIALTAYAAEIDQQQVLAAGFDLHLAKPVEPEKLLDAIAALTKQNEEKNH</sequence>
<comment type="subcellular location">
    <subcellularLocation>
        <location evidence="2">Cell inner membrane</location>
        <topology evidence="2">Multi-pass membrane protein</topology>
    </subcellularLocation>
</comment>
<dbReference type="InterPro" id="IPR003661">
    <property type="entry name" value="HisK_dim/P_dom"/>
</dbReference>
<evidence type="ECO:0000259" key="21">
    <source>
        <dbReference type="PROSITE" id="PS50110"/>
    </source>
</evidence>
<dbReference type="SUPFAM" id="SSF55785">
    <property type="entry name" value="PYP-like sensor domain (PAS domain)"/>
    <property type="match status" value="7"/>
</dbReference>
<feature type="modified residue" description="4-aspartylphosphate" evidence="18">
    <location>
        <position position="1863"/>
    </location>
</feature>
<feature type="coiled-coil region" evidence="19">
    <location>
        <begin position="1538"/>
        <end position="1565"/>
    </location>
</feature>
<dbReference type="FunFam" id="1.10.287.130:FF:000045">
    <property type="entry name" value="Two-component system sensor histidine kinase/response regulator"/>
    <property type="match status" value="1"/>
</dbReference>
<evidence type="ECO:0000256" key="18">
    <source>
        <dbReference type="PROSITE-ProRule" id="PRU00169"/>
    </source>
</evidence>
<dbReference type="InterPro" id="IPR001789">
    <property type="entry name" value="Sig_transdc_resp-reg_receiver"/>
</dbReference>
<dbReference type="eggNOG" id="COG2202">
    <property type="taxonomic scope" value="Bacteria"/>
</dbReference>
<dbReference type="Gene3D" id="1.10.287.130">
    <property type="match status" value="2"/>
</dbReference>
<keyword evidence="10" id="KW-0677">Repeat</keyword>
<evidence type="ECO:0000256" key="2">
    <source>
        <dbReference type="ARBA" id="ARBA00004429"/>
    </source>
</evidence>
<feature type="domain" description="Histidine kinase" evidence="20">
    <location>
        <begin position="358"/>
        <end position="575"/>
    </location>
</feature>
<dbReference type="InterPro" id="IPR000700">
    <property type="entry name" value="PAS-assoc_C"/>
</dbReference>
<dbReference type="PROSITE" id="PS50113">
    <property type="entry name" value="PAC"/>
    <property type="match status" value="4"/>
</dbReference>
<keyword evidence="19" id="KW-0175">Coiled coil</keyword>
<feature type="domain" description="PAC" evidence="23">
    <location>
        <begin position="1235"/>
        <end position="1285"/>
    </location>
</feature>
<proteinExistence type="inferred from homology"/>
<evidence type="ECO:0000259" key="20">
    <source>
        <dbReference type="PROSITE" id="PS50109"/>
    </source>
</evidence>
<dbReference type="InterPro" id="IPR011006">
    <property type="entry name" value="CheY-like_superfamily"/>
</dbReference>
<dbReference type="HOGENOM" id="CLU_000445_82_0_3"/>
<evidence type="ECO:0000256" key="13">
    <source>
        <dbReference type="ARBA" id="ARBA00022840"/>
    </source>
</evidence>
<keyword evidence="12 24" id="KW-0418">Kinase</keyword>
<evidence type="ECO:0000256" key="9">
    <source>
        <dbReference type="ARBA" id="ARBA00022692"/>
    </source>
</evidence>
<keyword evidence="16" id="KW-0472">Membrane</keyword>
<dbReference type="InterPro" id="IPR001610">
    <property type="entry name" value="PAC"/>
</dbReference>
<dbReference type="Gene3D" id="3.40.50.2300">
    <property type="match status" value="2"/>
</dbReference>
<dbReference type="GO" id="GO:0000155">
    <property type="term" value="F:phosphorelay sensor kinase activity"/>
    <property type="evidence" value="ECO:0007669"/>
    <property type="project" value="InterPro"/>
</dbReference>
<dbReference type="Pfam" id="PF08448">
    <property type="entry name" value="PAS_4"/>
    <property type="match status" value="2"/>
</dbReference>
<evidence type="ECO:0000256" key="10">
    <source>
        <dbReference type="ARBA" id="ARBA00022737"/>
    </source>
</evidence>
<evidence type="ECO:0000256" key="7">
    <source>
        <dbReference type="ARBA" id="ARBA00022553"/>
    </source>
</evidence>
<feature type="domain" description="PAS" evidence="22">
    <location>
        <begin position="1286"/>
        <end position="1359"/>
    </location>
</feature>
<dbReference type="eggNOG" id="COG2205">
    <property type="taxonomic scope" value="Bacteria"/>
</dbReference>
<evidence type="ECO:0000256" key="3">
    <source>
        <dbReference type="ARBA" id="ARBA00006402"/>
    </source>
</evidence>
<evidence type="ECO:0000313" key="24">
    <source>
        <dbReference type="EMBL" id="AFZ34098.1"/>
    </source>
</evidence>
<evidence type="ECO:0000259" key="23">
    <source>
        <dbReference type="PROSITE" id="PS50113"/>
    </source>
</evidence>
<organism evidence="24 25">
    <name type="scientific">Stanieria cyanosphaera (strain ATCC 29371 / PCC 7437)</name>
    <dbReference type="NCBI Taxonomy" id="111780"/>
    <lineage>
        <taxon>Bacteria</taxon>
        <taxon>Bacillati</taxon>
        <taxon>Cyanobacteriota</taxon>
        <taxon>Cyanophyceae</taxon>
        <taxon>Pleurocapsales</taxon>
        <taxon>Dermocarpellaceae</taxon>
        <taxon>Stanieria</taxon>
    </lineage>
</organism>
<evidence type="ECO:0000256" key="1">
    <source>
        <dbReference type="ARBA" id="ARBA00000085"/>
    </source>
</evidence>
<dbReference type="InterPro" id="IPR035965">
    <property type="entry name" value="PAS-like_dom_sf"/>
</dbReference>
<dbReference type="GO" id="GO:0005524">
    <property type="term" value="F:ATP binding"/>
    <property type="evidence" value="ECO:0007669"/>
    <property type="project" value="UniProtKB-KW"/>
</dbReference>
<feature type="domain" description="Response regulatory" evidence="21">
    <location>
        <begin position="1814"/>
        <end position="1932"/>
    </location>
</feature>
<dbReference type="SMART" id="SM00091">
    <property type="entry name" value="PAS"/>
    <property type="match status" value="7"/>
</dbReference>
<keyword evidence="15" id="KW-0902">Two-component regulatory system</keyword>
<protein>
    <recommendedName>
        <fullName evidence="17">Circadian input-output histidine kinase CikA</fullName>
        <ecNumber evidence="4">2.7.13.3</ecNumber>
    </recommendedName>
</protein>
<dbReference type="GO" id="GO:0005886">
    <property type="term" value="C:plasma membrane"/>
    <property type="evidence" value="ECO:0007669"/>
    <property type="project" value="UniProtKB-SubCell"/>
</dbReference>
<dbReference type="InterPro" id="IPR013655">
    <property type="entry name" value="PAS_fold_3"/>
</dbReference>
<keyword evidence="13" id="KW-0067">ATP-binding</keyword>
<dbReference type="KEGG" id="scs:Sta7437_0491"/>
<dbReference type="Pfam" id="PF00072">
    <property type="entry name" value="Response_reg"/>
    <property type="match status" value="2"/>
</dbReference>
<keyword evidence="7 18" id="KW-0597">Phosphoprotein</keyword>
<dbReference type="SMART" id="SM00086">
    <property type="entry name" value="PAC"/>
    <property type="match status" value="5"/>
</dbReference>
<feature type="domain" description="PAC" evidence="23">
    <location>
        <begin position="1105"/>
        <end position="1158"/>
    </location>
</feature>
<dbReference type="InterPro" id="IPR003594">
    <property type="entry name" value="HATPase_dom"/>
</dbReference>
<dbReference type="Gene3D" id="3.30.450.40">
    <property type="match status" value="1"/>
</dbReference>
<dbReference type="Gene3D" id="3.30.450.20">
    <property type="entry name" value="PAS domain"/>
    <property type="match status" value="7"/>
</dbReference>
<dbReference type="Pfam" id="PF13185">
    <property type="entry name" value="GAF_2"/>
    <property type="match status" value="1"/>
</dbReference>
<dbReference type="PROSITE" id="PS50109">
    <property type="entry name" value="HIS_KIN"/>
    <property type="match status" value="2"/>
</dbReference>
<keyword evidence="11" id="KW-0547">Nucleotide-binding</keyword>
<dbReference type="PATRIC" id="fig|111780.3.peg.511"/>
<evidence type="ECO:0000256" key="14">
    <source>
        <dbReference type="ARBA" id="ARBA00022989"/>
    </source>
</evidence>
<dbReference type="CDD" id="cd17580">
    <property type="entry name" value="REC_2_DhkD-like"/>
    <property type="match status" value="1"/>
</dbReference>
<evidence type="ECO:0000256" key="16">
    <source>
        <dbReference type="ARBA" id="ARBA00023136"/>
    </source>
</evidence>
<dbReference type="FunFam" id="3.30.450.20:FF:000099">
    <property type="entry name" value="Sensory box sensor histidine kinase"/>
    <property type="match status" value="1"/>
</dbReference>
<evidence type="ECO:0000313" key="25">
    <source>
        <dbReference type="Proteomes" id="UP000010473"/>
    </source>
</evidence>
<dbReference type="InterPro" id="IPR004358">
    <property type="entry name" value="Sig_transdc_His_kin-like_C"/>
</dbReference>
<gene>
    <name evidence="24" type="ordered locus">Sta7437_0491</name>
</gene>
<dbReference type="eggNOG" id="COG0745">
    <property type="taxonomic scope" value="Bacteria"/>
</dbReference>
<dbReference type="InterPro" id="IPR000014">
    <property type="entry name" value="PAS"/>
</dbReference>
<dbReference type="FunFam" id="3.30.565.10:FF:000037">
    <property type="entry name" value="Hybrid sensor histidine kinase/response regulator"/>
    <property type="match status" value="1"/>
</dbReference>
<feature type="domain" description="PAC" evidence="23">
    <location>
        <begin position="973"/>
        <end position="1025"/>
    </location>
</feature>
<keyword evidence="5" id="KW-1003">Cell membrane</keyword>
<dbReference type="EC" id="2.7.13.3" evidence="4"/>
<dbReference type="CDD" id="cd16922">
    <property type="entry name" value="HATPase_EvgS-ArcB-TorS-like"/>
    <property type="match status" value="1"/>
</dbReference>
<dbReference type="CDD" id="cd00130">
    <property type="entry name" value="PAS"/>
    <property type="match status" value="5"/>
</dbReference>
<dbReference type="FunFam" id="3.30.565.10:FF:000010">
    <property type="entry name" value="Sensor histidine kinase RcsC"/>
    <property type="match status" value="1"/>
</dbReference>
<evidence type="ECO:0000256" key="6">
    <source>
        <dbReference type="ARBA" id="ARBA00022519"/>
    </source>
</evidence>
<feature type="domain" description="PAS" evidence="22">
    <location>
        <begin position="1026"/>
        <end position="1102"/>
    </location>
</feature>
<dbReference type="FunFam" id="2.10.70.100:FF:000001">
    <property type="entry name" value="Sensory transduction histidine kinase"/>
    <property type="match status" value="1"/>
</dbReference>
<feature type="domain" description="Histidine kinase" evidence="20">
    <location>
        <begin position="1572"/>
        <end position="1790"/>
    </location>
</feature>
<dbReference type="NCBIfam" id="TIGR00229">
    <property type="entry name" value="sensory_box"/>
    <property type="match status" value="5"/>
</dbReference>
<feature type="domain" description="Response regulatory" evidence="21">
    <location>
        <begin position="642"/>
        <end position="757"/>
    </location>
</feature>
<dbReference type="CDD" id="cd17574">
    <property type="entry name" value="REC_OmpR"/>
    <property type="match status" value="1"/>
</dbReference>
<evidence type="ECO:0000256" key="19">
    <source>
        <dbReference type="SAM" id="Coils"/>
    </source>
</evidence>
<name>K9XNK4_STAC7</name>
<evidence type="ECO:0000256" key="17">
    <source>
        <dbReference type="ARBA" id="ARBA00074306"/>
    </source>
</evidence>
<keyword evidence="25" id="KW-1185">Reference proteome</keyword>
<dbReference type="InterPro" id="IPR029016">
    <property type="entry name" value="GAF-like_dom_sf"/>
</dbReference>
<dbReference type="STRING" id="111780.Sta7437_0491"/>
<dbReference type="PROSITE" id="PS50110">
    <property type="entry name" value="RESPONSE_REGULATORY"/>
    <property type="match status" value="2"/>
</dbReference>
<dbReference type="RefSeq" id="WP_015191771.1">
    <property type="nucleotide sequence ID" value="NC_019748.1"/>
</dbReference>
<evidence type="ECO:0000256" key="4">
    <source>
        <dbReference type="ARBA" id="ARBA00012438"/>
    </source>
</evidence>
<keyword evidence="6" id="KW-0997">Cell inner membrane</keyword>
<evidence type="ECO:0000256" key="5">
    <source>
        <dbReference type="ARBA" id="ARBA00022475"/>
    </source>
</evidence>
<dbReference type="EMBL" id="CP003653">
    <property type="protein sequence ID" value="AFZ34098.1"/>
    <property type="molecule type" value="Genomic_DNA"/>
</dbReference>
<dbReference type="SUPFAM" id="SSF55781">
    <property type="entry name" value="GAF domain-like"/>
    <property type="match status" value="1"/>
</dbReference>
<accession>K9XNK4</accession>
<reference evidence="25" key="1">
    <citation type="journal article" date="2013" name="Proc. Natl. Acad. Sci. U.S.A.">
        <title>Improving the coverage of the cyanobacterial phylum using diversity-driven genome sequencing.</title>
        <authorList>
            <person name="Shih P.M."/>
            <person name="Wu D."/>
            <person name="Latifi A."/>
            <person name="Axen S.D."/>
            <person name="Fewer D.P."/>
            <person name="Talla E."/>
            <person name="Calteau A."/>
            <person name="Cai F."/>
            <person name="Tandeau de Marsac N."/>
            <person name="Rippka R."/>
            <person name="Herdman M."/>
            <person name="Sivonen K."/>
            <person name="Coursin T."/>
            <person name="Laurent T."/>
            <person name="Goodwin L."/>
            <person name="Nolan M."/>
            <person name="Davenport K.W."/>
            <person name="Han C.S."/>
            <person name="Rubin E.M."/>
            <person name="Eisen J.A."/>
            <person name="Woyke T."/>
            <person name="Gugger M."/>
            <person name="Kerfeld C.A."/>
        </authorList>
    </citation>
    <scope>NUCLEOTIDE SEQUENCE [LARGE SCALE GENOMIC DNA]</scope>
    <source>
        <strain evidence="25">ATCC 29371 / PCC 7437</strain>
    </source>
</reference>
<feature type="modified residue" description="4-aspartylphosphate" evidence="18">
    <location>
        <position position="690"/>
    </location>
</feature>
<dbReference type="InterPro" id="IPR036097">
    <property type="entry name" value="HisK_dim/P_sf"/>
</dbReference>
<dbReference type="SMART" id="SM00388">
    <property type="entry name" value="HisKA"/>
    <property type="match status" value="2"/>
</dbReference>
<feature type="domain" description="PAS" evidence="22">
    <location>
        <begin position="1421"/>
        <end position="1490"/>
    </location>
</feature>
<dbReference type="SUPFAM" id="SSF55874">
    <property type="entry name" value="ATPase domain of HSP90 chaperone/DNA topoisomerase II/histidine kinase"/>
    <property type="match status" value="2"/>
</dbReference>
<comment type="similarity">
    <text evidence="3">In the N-terminal section; belongs to the phytochrome family.</text>
</comment>
<evidence type="ECO:0000256" key="11">
    <source>
        <dbReference type="ARBA" id="ARBA00022741"/>
    </source>
</evidence>
<dbReference type="CDD" id="cd00082">
    <property type="entry name" value="HisKA"/>
    <property type="match status" value="2"/>
</dbReference>
<dbReference type="Pfam" id="PF00512">
    <property type="entry name" value="HisKA"/>
    <property type="match status" value="2"/>
</dbReference>
<feature type="domain" description="PAS" evidence="22">
    <location>
        <begin position="1159"/>
        <end position="1232"/>
    </location>
</feature>
<dbReference type="SUPFAM" id="SSF52172">
    <property type="entry name" value="CheY-like"/>
    <property type="match status" value="2"/>
</dbReference>
<dbReference type="Pfam" id="PF02518">
    <property type="entry name" value="HATPase_c"/>
    <property type="match status" value="2"/>
</dbReference>
<comment type="catalytic activity">
    <reaction evidence="1">
        <text>ATP + protein L-histidine = ADP + protein N-phospho-L-histidine.</text>
        <dbReference type="EC" id="2.7.13.3"/>
    </reaction>
</comment>
<dbReference type="PANTHER" id="PTHR43547">
    <property type="entry name" value="TWO-COMPONENT HISTIDINE KINASE"/>
    <property type="match status" value="1"/>
</dbReference>
<evidence type="ECO:0000256" key="15">
    <source>
        <dbReference type="ARBA" id="ARBA00023012"/>
    </source>
</evidence>
<keyword evidence="14" id="KW-1133">Transmembrane helix</keyword>
<dbReference type="Pfam" id="PF08447">
    <property type="entry name" value="PAS_3"/>
    <property type="match status" value="4"/>
</dbReference>
<dbReference type="PROSITE" id="PS50112">
    <property type="entry name" value="PAS"/>
    <property type="match status" value="5"/>
</dbReference>
<evidence type="ECO:0000259" key="22">
    <source>
        <dbReference type="PROSITE" id="PS50112"/>
    </source>
</evidence>
<feature type="domain" description="PAC" evidence="23">
    <location>
        <begin position="1361"/>
        <end position="1413"/>
    </location>
</feature>
<dbReference type="Gene3D" id="3.30.565.10">
    <property type="entry name" value="Histidine kinase-like ATPase, C-terminal domain"/>
    <property type="match status" value="2"/>
</dbReference>
<dbReference type="SMART" id="SM00387">
    <property type="entry name" value="HATPase_c"/>
    <property type="match status" value="2"/>
</dbReference>